<feature type="compositionally biased region" description="Low complexity" evidence="1">
    <location>
        <begin position="396"/>
        <end position="411"/>
    </location>
</feature>
<feature type="domain" description="NAD(P)-binding" evidence="3">
    <location>
        <begin position="62"/>
        <end position="287"/>
    </location>
</feature>
<dbReference type="Proteomes" id="UP000095751">
    <property type="component" value="Unassembled WGS sequence"/>
</dbReference>
<feature type="signal peptide" evidence="2">
    <location>
        <begin position="1"/>
        <end position="21"/>
    </location>
</feature>
<dbReference type="PANTHER" id="PTHR14194:SF86">
    <property type="entry name" value="OS05G0110300 PROTEIN"/>
    <property type="match status" value="1"/>
</dbReference>
<dbReference type="InParanoid" id="A0A1E7ENN6"/>
<dbReference type="InterPro" id="IPR036291">
    <property type="entry name" value="NAD(P)-bd_dom_sf"/>
</dbReference>
<dbReference type="SUPFAM" id="SSF51735">
    <property type="entry name" value="NAD(P)-binding Rossmann-fold domains"/>
    <property type="match status" value="1"/>
</dbReference>
<name>A0A1E7ENN6_9STRA</name>
<reference evidence="4 5" key="1">
    <citation type="submission" date="2016-09" db="EMBL/GenBank/DDBJ databases">
        <title>Extensive genetic diversity and differential bi-allelic expression allows diatom success in the polar Southern Ocean.</title>
        <authorList>
            <consortium name="DOE Joint Genome Institute"/>
            <person name="Mock T."/>
            <person name="Otillar R.P."/>
            <person name="Strauss J."/>
            <person name="Dupont C."/>
            <person name="Frickenhaus S."/>
            <person name="Maumus F."/>
            <person name="Mcmullan M."/>
            <person name="Sanges R."/>
            <person name="Schmutz J."/>
            <person name="Toseland A."/>
            <person name="Valas R."/>
            <person name="Veluchamy A."/>
            <person name="Ward B.J."/>
            <person name="Allen A."/>
            <person name="Barry K."/>
            <person name="Falciatore A."/>
            <person name="Ferrante M."/>
            <person name="Fortunato A.E."/>
            <person name="Gloeckner G."/>
            <person name="Gruber A."/>
            <person name="Hipkin R."/>
            <person name="Janech M."/>
            <person name="Kroth P."/>
            <person name="Leese F."/>
            <person name="Lindquist E."/>
            <person name="Lyon B.R."/>
            <person name="Martin J."/>
            <person name="Mayer C."/>
            <person name="Parker M."/>
            <person name="Quesneville H."/>
            <person name="Raymond J."/>
            <person name="Uhlig C."/>
            <person name="Valentin K.U."/>
            <person name="Worden A.Z."/>
            <person name="Armbrust E.V."/>
            <person name="Bowler C."/>
            <person name="Green B."/>
            <person name="Moulton V."/>
            <person name="Van Oosterhout C."/>
            <person name="Grigoriev I."/>
        </authorList>
    </citation>
    <scope>NUCLEOTIDE SEQUENCE [LARGE SCALE GENOMIC DNA]</scope>
    <source>
        <strain evidence="4 5">CCMP1102</strain>
    </source>
</reference>
<organism evidence="4 5">
    <name type="scientific">Fragilariopsis cylindrus CCMP1102</name>
    <dbReference type="NCBI Taxonomy" id="635003"/>
    <lineage>
        <taxon>Eukaryota</taxon>
        <taxon>Sar</taxon>
        <taxon>Stramenopiles</taxon>
        <taxon>Ochrophyta</taxon>
        <taxon>Bacillariophyta</taxon>
        <taxon>Bacillariophyceae</taxon>
        <taxon>Bacillariophycidae</taxon>
        <taxon>Bacillariales</taxon>
        <taxon>Bacillariaceae</taxon>
        <taxon>Fragilariopsis</taxon>
    </lineage>
</organism>
<evidence type="ECO:0000313" key="5">
    <source>
        <dbReference type="Proteomes" id="UP000095751"/>
    </source>
</evidence>
<keyword evidence="5" id="KW-1185">Reference proteome</keyword>
<feature type="region of interest" description="Disordered" evidence="1">
    <location>
        <begin position="223"/>
        <end position="246"/>
    </location>
</feature>
<dbReference type="EMBL" id="KV784385">
    <property type="protein sequence ID" value="OEU07560.1"/>
    <property type="molecule type" value="Genomic_DNA"/>
</dbReference>
<evidence type="ECO:0000313" key="4">
    <source>
        <dbReference type="EMBL" id="OEU07560.1"/>
    </source>
</evidence>
<keyword evidence="2" id="KW-0732">Signal</keyword>
<dbReference type="Gene3D" id="3.40.50.720">
    <property type="entry name" value="NAD(P)-binding Rossmann-like Domain"/>
    <property type="match status" value="1"/>
</dbReference>
<dbReference type="PANTHER" id="PTHR14194">
    <property type="entry name" value="NITROGEN METABOLIC REGULATION PROTEIN NMR-RELATED"/>
    <property type="match status" value="1"/>
</dbReference>
<feature type="region of interest" description="Disordered" evidence="1">
    <location>
        <begin position="376"/>
        <end position="411"/>
    </location>
</feature>
<dbReference type="Pfam" id="PF13460">
    <property type="entry name" value="NAD_binding_10"/>
    <property type="match status" value="1"/>
</dbReference>
<feature type="chain" id="PRO_5009192045" evidence="2">
    <location>
        <begin position="22"/>
        <end position="444"/>
    </location>
</feature>
<dbReference type="OrthoDB" id="419598at2759"/>
<dbReference type="KEGG" id="fcy:FRACYDRAFT_197564"/>
<sequence length="444" mass="48377">MRLWLVSWSWSCSCSVSVTLALVTIFWSDLSSKNGSGVTSTHAFSGIDPQSSNNAVRVLVTGAAGKTGRLILSKLEQDYRYEPKGLVRNERSARNIVRSDDTRCPLEHVVIADITSPTFIEDFNSNNNNGLKNLDAMIICTSSVPRIRKRSLAAMLLKAPWRMIRGYPAVDFKSMRFAWKYGGYPEKVDYHGQKAQIDLAKRLGIPHVILVSSMGGTDPNNFLNSVGKRTTKSSSISSKSASSKDEGHGDILLWKRRAEKYLVESGLDYTILHPGGLVGDTPGGQEEFVLDVDDNLYRMDCLNHDHENPHSNSKNRQSHRSMTRISREDVAELCVAALSAGKGEKISFDCITLPSSTVSSLKTIVTATTDKIDSSDDEGVGANAGNGRTIKNSMDTSTSTAPSTTMAATTTASATSVTTTIGRKSAEETLTEFLELSITTNYDI</sequence>
<evidence type="ECO:0000256" key="1">
    <source>
        <dbReference type="SAM" id="MobiDB-lite"/>
    </source>
</evidence>
<evidence type="ECO:0000256" key="2">
    <source>
        <dbReference type="SAM" id="SignalP"/>
    </source>
</evidence>
<dbReference type="GO" id="GO:0016491">
    <property type="term" value="F:oxidoreductase activity"/>
    <property type="evidence" value="ECO:0007669"/>
    <property type="project" value="InterPro"/>
</dbReference>
<accession>A0A1E7ENN6</accession>
<gene>
    <name evidence="4" type="ORF">FRACYDRAFT_197564</name>
</gene>
<dbReference type="InterPro" id="IPR044163">
    <property type="entry name" value="SARED1-like"/>
</dbReference>
<feature type="compositionally biased region" description="Low complexity" evidence="1">
    <location>
        <begin position="232"/>
        <end position="241"/>
    </location>
</feature>
<proteinExistence type="predicted"/>
<protein>
    <submittedName>
        <fullName evidence="4">NAD(P)-binding protein</fullName>
    </submittedName>
</protein>
<dbReference type="InterPro" id="IPR016040">
    <property type="entry name" value="NAD(P)-bd_dom"/>
</dbReference>
<dbReference type="AlphaFoldDB" id="A0A1E7ENN6"/>
<evidence type="ECO:0000259" key="3">
    <source>
        <dbReference type="Pfam" id="PF13460"/>
    </source>
</evidence>